<dbReference type="Pfam" id="PF15998">
    <property type="entry name" value="DUF4773"/>
    <property type="match status" value="2"/>
</dbReference>
<keyword evidence="3" id="KW-1185">Reference proteome</keyword>
<dbReference type="PANTHER" id="PTHR36299">
    <property type="entry name" value="AGAP008005-PA"/>
    <property type="match status" value="1"/>
</dbReference>
<name>T1II91_STRMM</name>
<feature type="domain" description="DUF4773" evidence="1">
    <location>
        <begin position="83"/>
        <end position="176"/>
    </location>
</feature>
<feature type="domain" description="DUF4773" evidence="1">
    <location>
        <begin position="266"/>
        <end position="383"/>
    </location>
</feature>
<sequence length="405" mass="46035">MSVINVGQSDASLECLVYEYWILQKDLITRLQNGCPRMYQICYLEIKFLFFAAQIPEPSPNASPNAKSFFDSKLLPVCSCVVLCINMNLNVEKVEITVVVRLNDKEFYKKSLNALSLLPPICIKLSVPGLNLLGDINIRFQDFKYEEGNLEVCTLAQPRLATRILKTYDLGCYNIEYNASALLSGINSIEMNMFQQTNKANRSPICRRLFAIMIRFSVQTVKWKCSFLLCNHDALKNDNEYNDDDVEDEDKPTTEQVIPVVTPNRCKCYVLNCFCCNHLLSKEIELNHRVCFNITYLNEEVGVRVQMLIGSKVVLTKRVSVKNPPPICAGDPIIKITATVCIEFHHLDWPHGTFKKFQGCMAFTALLLLKEVCRYEFGCYSVDMDVNTVATPTLPPDDTVPENLN</sequence>
<dbReference type="Proteomes" id="UP000014500">
    <property type="component" value="Unassembled WGS sequence"/>
</dbReference>
<dbReference type="InterPro" id="IPR031941">
    <property type="entry name" value="DUF4773"/>
</dbReference>
<evidence type="ECO:0000313" key="2">
    <source>
        <dbReference type="EnsemblMetazoa" id="SMAR000583-PA"/>
    </source>
</evidence>
<dbReference type="eggNOG" id="ENOG502S27Q">
    <property type="taxonomic scope" value="Eukaryota"/>
</dbReference>
<reference evidence="2" key="2">
    <citation type="submission" date="2015-02" db="UniProtKB">
        <authorList>
            <consortium name="EnsemblMetazoa"/>
        </authorList>
    </citation>
    <scope>IDENTIFICATION</scope>
</reference>
<accession>T1II91</accession>
<dbReference type="PANTHER" id="PTHR36299:SF2">
    <property type="entry name" value="DUF4773 DOMAIN-CONTAINING PROTEIN"/>
    <property type="match status" value="1"/>
</dbReference>
<evidence type="ECO:0000313" key="3">
    <source>
        <dbReference type="Proteomes" id="UP000014500"/>
    </source>
</evidence>
<reference evidence="3" key="1">
    <citation type="submission" date="2011-05" db="EMBL/GenBank/DDBJ databases">
        <authorList>
            <person name="Richards S.R."/>
            <person name="Qu J."/>
            <person name="Jiang H."/>
            <person name="Jhangiani S.N."/>
            <person name="Agravi P."/>
            <person name="Goodspeed R."/>
            <person name="Gross S."/>
            <person name="Mandapat C."/>
            <person name="Jackson L."/>
            <person name="Mathew T."/>
            <person name="Pu L."/>
            <person name="Thornton R."/>
            <person name="Saada N."/>
            <person name="Wilczek-Boney K.B."/>
            <person name="Lee S."/>
            <person name="Kovar C."/>
            <person name="Wu Y."/>
            <person name="Scherer S.E."/>
            <person name="Worley K.C."/>
            <person name="Muzny D.M."/>
            <person name="Gibbs R."/>
        </authorList>
    </citation>
    <scope>NUCLEOTIDE SEQUENCE</scope>
    <source>
        <strain evidence="3">Brora</strain>
    </source>
</reference>
<dbReference type="EnsemblMetazoa" id="SMAR000583-RA">
    <property type="protein sequence ID" value="SMAR000583-PA"/>
    <property type="gene ID" value="SMAR000583"/>
</dbReference>
<evidence type="ECO:0000259" key="1">
    <source>
        <dbReference type="Pfam" id="PF15998"/>
    </source>
</evidence>
<organism evidence="2 3">
    <name type="scientific">Strigamia maritima</name>
    <name type="common">European centipede</name>
    <name type="synonym">Geophilus maritimus</name>
    <dbReference type="NCBI Taxonomy" id="126957"/>
    <lineage>
        <taxon>Eukaryota</taxon>
        <taxon>Metazoa</taxon>
        <taxon>Ecdysozoa</taxon>
        <taxon>Arthropoda</taxon>
        <taxon>Myriapoda</taxon>
        <taxon>Chilopoda</taxon>
        <taxon>Pleurostigmophora</taxon>
        <taxon>Geophilomorpha</taxon>
        <taxon>Linotaeniidae</taxon>
        <taxon>Strigamia</taxon>
    </lineage>
</organism>
<dbReference type="EMBL" id="JH430147">
    <property type="status" value="NOT_ANNOTATED_CDS"/>
    <property type="molecule type" value="Genomic_DNA"/>
</dbReference>
<dbReference type="HOGENOM" id="CLU_680299_0_0_1"/>
<dbReference type="AlphaFoldDB" id="T1II91"/>
<protein>
    <recommendedName>
        <fullName evidence="1">DUF4773 domain-containing protein</fullName>
    </recommendedName>
</protein>
<proteinExistence type="predicted"/>